<proteinExistence type="predicted"/>
<gene>
    <name evidence="1" type="ORF">BLE401_02060</name>
</gene>
<dbReference type="KEGG" id="blep:AL038_03950"/>
<keyword evidence="2" id="KW-1185">Reference proteome</keyword>
<sequence length="80" mass="8985">MTFSLWHIAQADKVARPVCEAGNKHVVFDTLGLAQDFIRLLPEPTMEGVIVIINDDKTEIVHAEDWQALLAITQQDDLQT</sequence>
<evidence type="ECO:0000313" key="1">
    <source>
        <dbReference type="EMBL" id="AUI67598.1"/>
    </source>
</evidence>
<dbReference type="RefSeq" id="WP_062149336.1">
    <property type="nucleotide sequence ID" value="NZ_CP012373.2"/>
</dbReference>
<evidence type="ECO:0000313" key="2">
    <source>
        <dbReference type="Proteomes" id="UP000234271"/>
    </source>
</evidence>
<reference evidence="2" key="1">
    <citation type="submission" date="2016-12" db="EMBL/GenBank/DDBJ databases">
        <title>Complete Genome Sequence of Beggiatoa leptomitiformis D-401.</title>
        <authorList>
            <person name="Fomenkov A."/>
            <person name="Vincze T."/>
            <person name="Grabovich M."/>
            <person name="Anton B.P."/>
            <person name="Dubinina G."/>
            <person name="Orlova M."/>
            <person name="Belousova E."/>
            <person name="Roberts R.J."/>
        </authorList>
    </citation>
    <scope>NUCLEOTIDE SEQUENCE [LARGE SCALE GENOMIC DNA]</scope>
    <source>
        <strain evidence="2">D-401</strain>
    </source>
</reference>
<name>A0A2N9YAW0_9GAMM</name>
<organism evidence="1 2">
    <name type="scientific">Beggiatoa leptomitoformis</name>
    <dbReference type="NCBI Taxonomy" id="288004"/>
    <lineage>
        <taxon>Bacteria</taxon>
        <taxon>Pseudomonadati</taxon>
        <taxon>Pseudomonadota</taxon>
        <taxon>Gammaproteobacteria</taxon>
        <taxon>Thiotrichales</taxon>
        <taxon>Thiotrichaceae</taxon>
        <taxon>Beggiatoa</taxon>
    </lineage>
</organism>
<dbReference type="EMBL" id="CP018889">
    <property type="protein sequence ID" value="AUI67598.1"/>
    <property type="molecule type" value="Genomic_DNA"/>
</dbReference>
<dbReference type="OrthoDB" id="9798407at2"/>
<protein>
    <submittedName>
        <fullName evidence="1">Uncharacterized protein</fullName>
    </submittedName>
</protein>
<accession>A0A2N9YAW0</accession>
<dbReference type="Proteomes" id="UP000234271">
    <property type="component" value="Chromosome"/>
</dbReference>
<dbReference type="AlphaFoldDB" id="A0A2N9YAW0"/>